<keyword evidence="4 7" id="KW-0812">Transmembrane</keyword>
<keyword evidence="10" id="KW-1185">Reference proteome</keyword>
<dbReference type="Gene3D" id="1.10.3720.10">
    <property type="entry name" value="MetI-like"/>
    <property type="match status" value="1"/>
</dbReference>
<organism evidence="9 10">
    <name type="scientific">Gulosibacter faecalis</name>
    <dbReference type="NCBI Taxonomy" id="272240"/>
    <lineage>
        <taxon>Bacteria</taxon>
        <taxon>Bacillati</taxon>
        <taxon>Actinomycetota</taxon>
        <taxon>Actinomycetes</taxon>
        <taxon>Micrococcales</taxon>
        <taxon>Microbacteriaceae</taxon>
        <taxon>Gulosibacter</taxon>
    </lineage>
</organism>
<dbReference type="PROSITE" id="PS50928">
    <property type="entry name" value="ABC_TM1"/>
    <property type="match status" value="1"/>
</dbReference>
<evidence type="ECO:0000256" key="1">
    <source>
        <dbReference type="ARBA" id="ARBA00004651"/>
    </source>
</evidence>
<proteinExistence type="inferred from homology"/>
<dbReference type="RefSeq" id="WP_019617417.1">
    <property type="nucleotide sequence ID" value="NZ_JBHUNE010000008.1"/>
</dbReference>
<dbReference type="InterPro" id="IPR045621">
    <property type="entry name" value="BPD_transp_1_N"/>
</dbReference>
<feature type="transmembrane region" description="Helical" evidence="7">
    <location>
        <begin position="102"/>
        <end position="123"/>
    </location>
</feature>
<protein>
    <submittedName>
        <fullName evidence="9">ABC transporter permease</fullName>
    </submittedName>
</protein>
<keyword evidence="2 7" id="KW-0813">Transport</keyword>
<evidence type="ECO:0000256" key="4">
    <source>
        <dbReference type="ARBA" id="ARBA00022692"/>
    </source>
</evidence>
<dbReference type="Pfam" id="PF19300">
    <property type="entry name" value="BPD_transp_1_N"/>
    <property type="match status" value="1"/>
</dbReference>
<feature type="transmembrane region" description="Helical" evidence="7">
    <location>
        <begin position="274"/>
        <end position="293"/>
    </location>
</feature>
<dbReference type="InterPro" id="IPR035906">
    <property type="entry name" value="MetI-like_sf"/>
</dbReference>
<dbReference type="EMBL" id="JBHUNE010000008">
    <property type="protein sequence ID" value="MFD2759001.1"/>
    <property type="molecule type" value="Genomic_DNA"/>
</dbReference>
<dbReference type="PANTHER" id="PTHR43163">
    <property type="entry name" value="DIPEPTIDE TRANSPORT SYSTEM PERMEASE PROTEIN DPPB-RELATED"/>
    <property type="match status" value="1"/>
</dbReference>
<evidence type="ECO:0000259" key="8">
    <source>
        <dbReference type="PROSITE" id="PS50928"/>
    </source>
</evidence>
<dbReference type="SUPFAM" id="SSF161098">
    <property type="entry name" value="MetI-like"/>
    <property type="match status" value="1"/>
</dbReference>
<evidence type="ECO:0000313" key="9">
    <source>
        <dbReference type="EMBL" id="MFD2759001.1"/>
    </source>
</evidence>
<feature type="transmembrane region" description="Helical" evidence="7">
    <location>
        <begin position="233"/>
        <end position="254"/>
    </location>
</feature>
<feature type="transmembrane region" description="Helical" evidence="7">
    <location>
        <begin position="169"/>
        <end position="190"/>
    </location>
</feature>
<dbReference type="Pfam" id="PF00528">
    <property type="entry name" value="BPD_transp_1"/>
    <property type="match status" value="1"/>
</dbReference>
<accession>A0ABW5UZ61</accession>
<evidence type="ECO:0000256" key="3">
    <source>
        <dbReference type="ARBA" id="ARBA00022475"/>
    </source>
</evidence>
<comment type="subcellular location">
    <subcellularLocation>
        <location evidence="1 7">Cell membrane</location>
        <topology evidence="1 7">Multi-pass membrane protein</topology>
    </subcellularLocation>
</comment>
<dbReference type="PANTHER" id="PTHR43163:SF6">
    <property type="entry name" value="DIPEPTIDE TRANSPORT SYSTEM PERMEASE PROTEIN DPPB-RELATED"/>
    <property type="match status" value="1"/>
</dbReference>
<keyword evidence="6 7" id="KW-0472">Membrane</keyword>
<dbReference type="CDD" id="cd06261">
    <property type="entry name" value="TM_PBP2"/>
    <property type="match status" value="1"/>
</dbReference>
<evidence type="ECO:0000313" key="10">
    <source>
        <dbReference type="Proteomes" id="UP001597492"/>
    </source>
</evidence>
<feature type="transmembrane region" description="Helical" evidence="7">
    <location>
        <begin position="135"/>
        <end position="163"/>
    </location>
</feature>
<feature type="domain" description="ABC transmembrane type-1" evidence="8">
    <location>
        <begin position="96"/>
        <end position="297"/>
    </location>
</feature>
<name>A0ABW5UZ61_9MICO</name>
<dbReference type="InterPro" id="IPR000515">
    <property type="entry name" value="MetI-like"/>
</dbReference>
<comment type="similarity">
    <text evidence="7">Belongs to the binding-protein-dependent transport system permease family.</text>
</comment>
<evidence type="ECO:0000256" key="6">
    <source>
        <dbReference type="ARBA" id="ARBA00023136"/>
    </source>
</evidence>
<keyword evidence="3" id="KW-1003">Cell membrane</keyword>
<evidence type="ECO:0000256" key="7">
    <source>
        <dbReference type="RuleBase" id="RU363032"/>
    </source>
</evidence>
<sequence>MAGYVLRRVGFGVLIIWAAFTIAWLILFFLPGDAVAAAGGVDASDPAAVEARREALGLNRPWYVQYVAALLGAVTGDFGVTVGTGEPVASIIGRALPNTLELVGLALIFALVIGLVIGVASAYPRAAWLRGLLGALPPIAISLPSFWLGLLLLQAFSFGLGWFPAYNTGTFASLVLPALSLAITTGAYLAQVLSSSLRVELASAYIEQVRAKGATRPRLVFGHALRGAALPSLNMVGILVAGMLGGTVVTETVFSRNGLGRELISAVESSEISVVLAIVTLAAFVFVIVNLLVDLVTPIIDRRIALTGKAVAK</sequence>
<reference evidence="10" key="1">
    <citation type="journal article" date="2019" name="Int. J. Syst. Evol. Microbiol.">
        <title>The Global Catalogue of Microorganisms (GCM) 10K type strain sequencing project: providing services to taxonomists for standard genome sequencing and annotation.</title>
        <authorList>
            <consortium name="The Broad Institute Genomics Platform"/>
            <consortium name="The Broad Institute Genome Sequencing Center for Infectious Disease"/>
            <person name="Wu L."/>
            <person name="Ma J."/>
        </authorList>
    </citation>
    <scope>NUCLEOTIDE SEQUENCE [LARGE SCALE GENOMIC DNA]</scope>
    <source>
        <strain evidence="10">TISTR 1514</strain>
    </source>
</reference>
<comment type="caution">
    <text evidence="9">The sequence shown here is derived from an EMBL/GenBank/DDBJ whole genome shotgun (WGS) entry which is preliminary data.</text>
</comment>
<feature type="transmembrane region" description="Helical" evidence="7">
    <location>
        <begin position="9"/>
        <end position="30"/>
    </location>
</feature>
<evidence type="ECO:0000256" key="2">
    <source>
        <dbReference type="ARBA" id="ARBA00022448"/>
    </source>
</evidence>
<dbReference type="Proteomes" id="UP001597492">
    <property type="component" value="Unassembled WGS sequence"/>
</dbReference>
<evidence type="ECO:0000256" key="5">
    <source>
        <dbReference type="ARBA" id="ARBA00022989"/>
    </source>
</evidence>
<keyword evidence="5 7" id="KW-1133">Transmembrane helix</keyword>
<gene>
    <name evidence="9" type="ORF">ACFSW7_11510</name>
</gene>